<comment type="caution">
    <text evidence="5">The sequence shown here is derived from an EMBL/GenBank/DDBJ whole genome shotgun (WGS) entry which is preliminary data.</text>
</comment>
<accession>A0A2T0Q4D4</accession>
<dbReference type="GO" id="GO:0016705">
    <property type="term" value="F:oxidoreductase activity, acting on paired donors, with incorporation or reduction of molecular oxygen"/>
    <property type="evidence" value="ECO:0007669"/>
    <property type="project" value="InterPro"/>
</dbReference>
<evidence type="ECO:0000313" key="6">
    <source>
        <dbReference type="Proteomes" id="UP000237846"/>
    </source>
</evidence>
<dbReference type="OrthoDB" id="9775082at2"/>
<dbReference type="InterPro" id="IPR012312">
    <property type="entry name" value="Hemerythrin-like"/>
</dbReference>
<protein>
    <submittedName>
        <fullName evidence="5">Hemerythrin HHE cation binding domain-containing protein</fullName>
    </submittedName>
</protein>
<dbReference type="InterPro" id="IPR011251">
    <property type="entry name" value="Luciferase-like_dom"/>
</dbReference>
<evidence type="ECO:0000256" key="1">
    <source>
        <dbReference type="ARBA" id="ARBA00023002"/>
    </source>
</evidence>
<feature type="domain" description="Hemerythrin-like" evidence="4">
    <location>
        <begin position="346"/>
        <end position="489"/>
    </location>
</feature>
<organism evidence="5 6">
    <name type="scientific">Allonocardiopsis opalescens</name>
    <dbReference type="NCBI Taxonomy" id="1144618"/>
    <lineage>
        <taxon>Bacteria</taxon>
        <taxon>Bacillati</taxon>
        <taxon>Actinomycetota</taxon>
        <taxon>Actinomycetes</taxon>
        <taxon>Streptosporangiales</taxon>
        <taxon>Allonocardiopsis</taxon>
    </lineage>
</organism>
<dbReference type="EMBL" id="PVZC01000004">
    <property type="protein sequence ID" value="PRX98666.1"/>
    <property type="molecule type" value="Genomic_DNA"/>
</dbReference>
<dbReference type="AlphaFoldDB" id="A0A2T0Q4D4"/>
<dbReference type="CDD" id="cd12108">
    <property type="entry name" value="Hr-like"/>
    <property type="match status" value="1"/>
</dbReference>
<dbReference type="PANTHER" id="PTHR43244">
    <property type="match status" value="1"/>
</dbReference>
<name>A0A2T0Q4D4_9ACTN</name>
<gene>
    <name evidence="5" type="ORF">CLV72_104245</name>
</gene>
<keyword evidence="6" id="KW-1185">Reference proteome</keyword>
<sequence length="499" mass="53556">MTDHGHPLLFGAFVAPDARQPKRTVELARFADAAGLDILGVQDHPYQPNFLDTWTLLSTLAGQTERIVLFPDVVNLPLRPPAVLARAAASLDVLSGGRVELGLGAGAFPDGVAAMGGPARGPGESIEALEEAIGVIRSLWTPGEPVRMHGRHYTLDGARPGPVPAHPVGIWVGSYKRRMLRLTGRLADGWIPSSMYAAPEVLPGMAAIIDAAAEEAGRDPADIRRWYNVAGGFTGRSGGFLQGPPALWVEQLAELALEQGVSGFILGPGAAAESDLRRFAEEVAPAVRAAVAAERGTPVEPADVQADLAPAERTAGHPPVLDPATRPRAPRRADAPASAAGRANAQHLVQIHDHLRSELEQIRGVVEQLAAGHADPASARSLINRMTMRQNYWSVGAFCASYCRMLTLHHTIEDEQMFTGLRVRDAELGPVLDRLSEEHEVIADILVRLDAALVGMVADPDSLDTVRRETETLAEQLLSHLDYEEEELLEPIARLGLRI</sequence>
<dbReference type="InterPro" id="IPR036661">
    <property type="entry name" value="Luciferase-like_sf"/>
</dbReference>
<dbReference type="Gene3D" id="3.20.20.30">
    <property type="entry name" value="Luciferase-like domain"/>
    <property type="match status" value="1"/>
</dbReference>
<dbReference type="RefSeq" id="WP_106246014.1">
    <property type="nucleotide sequence ID" value="NZ_PVZC01000004.1"/>
</dbReference>
<dbReference type="PANTHER" id="PTHR43244:SF1">
    <property type="entry name" value="5,10-METHYLENETETRAHYDROMETHANOPTERIN REDUCTASE"/>
    <property type="match status" value="1"/>
</dbReference>
<feature type="domain" description="Luciferase-like" evidence="3">
    <location>
        <begin position="13"/>
        <end position="228"/>
    </location>
</feature>
<reference evidence="5 6" key="1">
    <citation type="submission" date="2018-03" db="EMBL/GenBank/DDBJ databases">
        <title>Genomic Encyclopedia of Archaeal and Bacterial Type Strains, Phase II (KMG-II): from individual species to whole genera.</title>
        <authorList>
            <person name="Goeker M."/>
        </authorList>
    </citation>
    <scope>NUCLEOTIDE SEQUENCE [LARGE SCALE GENOMIC DNA]</scope>
    <source>
        <strain evidence="5 6">DSM 45601</strain>
    </source>
</reference>
<feature type="region of interest" description="Disordered" evidence="2">
    <location>
        <begin position="309"/>
        <end position="343"/>
    </location>
</feature>
<dbReference type="Gene3D" id="1.20.120.520">
    <property type="entry name" value="nmb1532 protein domain like"/>
    <property type="match status" value="1"/>
</dbReference>
<dbReference type="Pfam" id="PF01814">
    <property type="entry name" value="Hemerythrin"/>
    <property type="match status" value="1"/>
</dbReference>
<keyword evidence="1" id="KW-0560">Oxidoreductase</keyword>
<evidence type="ECO:0000256" key="2">
    <source>
        <dbReference type="SAM" id="MobiDB-lite"/>
    </source>
</evidence>
<proteinExistence type="predicted"/>
<evidence type="ECO:0000259" key="4">
    <source>
        <dbReference type="Pfam" id="PF01814"/>
    </source>
</evidence>
<dbReference type="Proteomes" id="UP000237846">
    <property type="component" value="Unassembled WGS sequence"/>
</dbReference>
<dbReference type="Pfam" id="PF00296">
    <property type="entry name" value="Bac_luciferase"/>
    <property type="match status" value="1"/>
</dbReference>
<evidence type="ECO:0000313" key="5">
    <source>
        <dbReference type="EMBL" id="PRX98666.1"/>
    </source>
</evidence>
<evidence type="ECO:0000259" key="3">
    <source>
        <dbReference type="Pfam" id="PF00296"/>
    </source>
</evidence>
<dbReference type="InterPro" id="IPR050564">
    <property type="entry name" value="F420-G6PD/mer"/>
</dbReference>
<dbReference type="SUPFAM" id="SSF51679">
    <property type="entry name" value="Bacterial luciferase-like"/>
    <property type="match status" value="1"/>
</dbReference>